<evidence type="ECO:0000256" key="3">
    <source>
        <dbReference type="ARBA" id="ARBA00017187"/>
    </source>
</evidence>
<organism evidence="11 12">
    <name type="scientific">Paratrimastix pyriformis</name>
    <dbReference type="NCBI Taxonomy" id="342808"/>
    <lineage>
        <taxon>Eukaryota</taxon>
        <taxon>Metamonada</taxon>
        <taxon>Preaxostyla</taxon>
        <taxon>Paratrimastigidae</taxon>
        <taxon>Paratrimastix</taxon>
    </lineage>
</organism>
<dbReference type="EMBL" id="JAPMOS010000001">
    <property type="protein sequence ID" value="KAJ4463014.1"/>
    <property type="molecule type" value="Genomic_DNA"/>
</dbReference>
<reference evidence="11" key="1">
    <citation type="journal article" date="2022" name="bioRxiv">
        <title>Genomics of Preaxostyla Flagellates Illuminates Evolutionary Transitions and the Path Towards Mitochondrial Loss.</title>
        <authorList>
            <person name="Novak L.V.F."/>
            <person name="Treitli S.C."/>
            <person name="Pyrih J."/>
            <person name="Halakuc P."/>
            <person name="Pipaliya S.V."/>
            <person name="Vacek V."/>
            <person name="Brzon O."/>
            <person name="Soukal P."/>
            <person name="Eme L."/>
            <person name="Dacks J.B."/>
            <person name="Karnkowska A."/>
            <person name="Elias M."/>
            <person name="Hampl V."/>
        </authorList>
    </citation>
    <scope>NUCLEOTIDE SEQUENCE</scope>
    <source>
        <strain evidence="11">RCP-MX</strain>
    </source>
</reference>
<accession>A0ABQ8UV95</accession>
<evidence type="ECO:0000256" key="6">
    <source>
        <dbReference type="ARBA" id="ARBA00022840"/>
    </source>
</evidence>
<feature type="region of interest" description="Disordered" evidence="10">
    <location>
        <begin position="1"/>
        <end position="20"/>
    </location>
</feature>
<dbReference type="NCBIfam" id="NF041082">
    <property type="entry name" value="thermosome_alpha"/>
    <property type="match status" value="1"/>
</dbReference>
<name>A0ABQ8UV95_9EUKA</name>
<dbReference type="PRINTS" id="PR00304">
    <property type="entry name" value="TCOMPLEXTCP1"/>
</dbReference>
<comment type="subcellular location">
    <subcellularLocation>
        <location evidence="1">Cytoplasm</location>
    </subcellularLocation>
</comment>
<comment type="caution">
    <text evidence="11">The sequence shown here is derived from an EMBL/GenBank/DDBJ whole genome shotgun (WGS) entry which is preliminary data.</text>
</comment>
<dbReference type="SUPFAM" id="SSF52029">
    <property type="entry name" value="GroEL apical domain-like"/>
    <property type="match status" value="1"/>
</dbReference>
<evidence type="ECO:0000256" key="8">
    <source>
        <dbReference type="RuleBase" id="RU004187"/>
    </source>
</evidence>
<dbReference type="CDD" id="cd03337">
    <property type="entry name" value="TCP1_gamma"/>
    <property type="match status" value="1"/>
</dbReference>
<evidence type="ECO:0000256" key="7">
    <source>
        <dbReference type="ARBA" id="ARBA00023186"/>
    </source>
</evidence>
<protein>
    <recommendedName>
        <fullName evidence="3 9">T-complex protein 1 subunit gamma</fullName>
    </recommendedName>
</protein>
<dbReference type="InterPro" id="IPR002194">
    <property type="entry name" value="Chaperonin_TCP-1_CS"/>
</dbReference>
<dbReference type="InterPro" id="IPR002423">
    <property type="entry name" value="Cpn60/GroEL/TCP-1"/>
</dbReference>
<dbReference type="NCBIfam" id="TIGR02344">
    <property type="entry name" value="chap_CCT_gamma"/>
    <property type="match status" value="1"/>
</dbReference>
<evidence type="ECO:0000256" key="5">
    <source>
        <dbReference type="ARBA" id="ARBA00022741"/>
    </source>
</evidence>
<dbReference type="InterPro" id="IPR054827">
    <property type="entry name" value="thermosome_alpha"/>
</dbReference>
<keyword evidence="6 8" id="KW-0067">ATP-binding</keyword>
<dbReference type="InterPro" id="IPR053374">
    <property type="entry name" value="TCP-1_chaperonin"/>
</dbReference>
<keyword evidence="12" id="KW-1185">Reference proteome</keyword>
<dbReference type="Gene3D" id="3.30.260.10">
    <property type="entry name" value="TCP-1-like chaperonin intermediate domain"/>
    <property type="match status" value="1"/>
</dbReference>
<dbReference type="PANTHER" id="PTHR11353">
    <property type="entry name" value="CHAPERONIN"/>
    <property type="match status" value="1"/>
</dbReference>
<gene>
    <name evidence="11" type="ORF">PAPYR_254</name>
</gene>
<dbReference type="SUPFAM" id="SSF48592">
    <property type="entry name" value="GroEL equatorial domain-like"/>
    <property type="match status" value="1"/>
</dbReference>
<evidence type="ECO:0000256" key="1">
    <source>
        <dbReference type="ARBA" id="ARBA00004496"/>
    </source>
</evidence>
<feature type="region of interest" description="Disordered" evidence="10">
    <location>
        <begin position="542"/>
        <end position="564"/>
    </location>
</feature>
<dbReference type="InterPro" id="IPR012719">
    <property type="entry name" value="Chap_CCT_gamma"/>
</dbReference>
<evidence type="ECO:0000256" key="10">
    <source>
        <dbReference type="SAM" id="MobiDB-lite"/>
    </source>
</evidence>
<dbReference type="Gene3D" id="1.10.560.10">
    <property type="entry name" value="GroEL-like equatorial domain"/>
    <property type="match status" value="1"/>
</dbReference>
<dbReference type="PROSITE" id="PS00750">
    <property type="entry name" value="TCP1_1"/>
    <property type="match status" value="1"/>
</dbReference>
<dbReference type="PROSITE" id="PS00995">
    <property type="entry name" value="TCP1_3"/>
    <property type="match status" value="1"/>
</dbReference>
<evidence type="ECO:0000313" key="11">
    <source>
        <dbReference type="EMBL" id="KAJ4463014.1"/>
    </source>
</evidence>
<dbReference type="Pfam" id="PF00118">
    <property type="entry name" value="Cpn60_TCP1"/>
    <property type="match status" value="1"/>
</dbReference>
<dbReference type="Proteomes" id="UP001141327">
    <property type="component" value="Unassembled WGS sequence"/>
</dbReference>
<proteinExistence type="inferred from homology"/>
<feature type="compositionally biased region" description="Basic and acidic residues" evidence="10">
    <location>
        <begin position="542"/>
        <end position="556"/>
    </location>
</feature>
<sequence>MQRGPAPQVMVLNPNSKRETGRKAQLANIRAGKEVADLIRTCLGPRAMLKMLIDNMGGILMTNDGHSILREVDINHPAARTIIQLSRAQDEEVGDGTTSVIVLAGEILAVAQPLLERNLHPTIINSAYQRALTDALEFCKTFARPVDVTNEAEMYKIIRTTLSTKFAARWMDQMCRMALQAVLRVAGPQSQCPQAGFAVTRREIDLKRYAKVEKIPGGEIEQCEVLDGVMFSKDIVHPAMRRRIENPRVVLLDSAIEYKKAESATNVILSKEEDFATLLKQEEEEIKAMVDHILAVHPDVVVTEKGLSDLAAHFFVKAGVTAIRRLRKTDNNRIARATGATIVNRTEELKDADVGTGCGLFEVKKIGDEYFTYFVHCREPKACSIILRGASKDVLNEIERNLQDAMYVARNVVLEPRLLPGGGATEMAVATYLGKRAATIQGTSQWPYQAVAQAFEVIPRTLAENCGVNVIRCITQLRAKHHESSEKGELVPWGLDGLTGNIVDMRSQEIWEPMAVKIQTFKSAIESACLLLRIDDIVSGVKKSDKDKSGPSRNDEDMTNPGDE</sequence>
<dbReference type="InterPro" id="IPR027409">
    <property type="entry name" value="GroEL-like_apical_dom_sf"/>
</dbReference>
<dbReference type="InterPro" id="IPR027410">
    <property type="entry name" value="TCP-1-like_intermed_sf"/>
</dbReference>
<evidence type="ECO:0000256" key="9">
    <source>
        <dbReference type="RuleBase" id="RU004191"/>
    </source>
</evidence>
<keyword evidence="5 8" id="KW-0547">Nucleotide-binding</keyword>
<evidence type="ECO:0000256" key="2">
    <source>
        <dbReference type="ARBA" id="ARBA00008020"/>
    </source>
</evidence>
<dbReference type="NCBIfam" id="NF041083">
    <property type="entry name" value="thermosome_beta"/>
    <property type="match status" value="1"/>
</dbReference>
<keyword evidence="4" id="KW-0963">Cytoplasm</keyword>
<evidence type="ECO:0000256" key="4">
    <source>
        <dbReference type="ARBA" id="ARBA00022490"/>
    </source>
</evidence>
<keyword evidence="7 8" id="KW-0143">Chaperone</keyword>
<comment type="similarity">
    <text evidence="2 8">Belongs to the TCP-1 chaperonin family.</text>
</comment>
<dbReference type="Gene3D" id="3.50.7.10">
    <property type="entry name" value="GroEL"/>
    <property type="match status" value="1"/>
</dbReference>
<dbReference type="InterPro" id="IPR027413">
    <property type="entry name" value="GROEL-like_equatorial_sf"/>
</dbReference>
<dbReference type="SUPFAM" id="SSF54849">
    <property type="entry name" value="GroEL-intermediate domain like"/>
    <property type="match status" value="1"/>
</dbReference>
<dbReference type="InterPro" id="IPR017998">
    <property type="entry name" value="Chaperone_TCP-1"/>
</dbReference>
<evidence type="ECO:0000313" key="12">
    <source>
        <dbReference type="Proteomes" id="UP001141327"/>
    </source>
</evidence>